<feature type="compositionally biased region" description="Basic and acidic residues" evidence="1">
    <location>
        <begin position="37"/>
        <end position="51"/>
    </location>
</feature>
<evidence type="ECO:0000256" key="2">
    <source>
        <dbReference type="SAM" id="Phobius"/>
    </source>
</evidence>
<comment type="caution">
    <text evidence="3">The sequence shown here is derived from an EMBL/GenBank/DDBJ whole genome shotgun (WGS) entry which is preliminary data.</text>
</comment>
<feature type="compositionally biased region" description="Basic and acidic residues" evidence="1">
    <location>
        <begin position="177"/>
        <end position="190"/>
    </location>
</feature>
<accession>A0A1G1VV46</accession>
<feature type="compositionally biased region" description="Basic and acidic residues" evidence="1">
    <location>
        <begin position="19"/>
        <end position="28"/>
    </location>
</feature>
<protein>
    <submittedName>
        <fullName evidence="3">Uncharacterized protein</fullName>
    </submittedName>
</protein>
<reference evidence="3 4" key="1">
    <citation type="journal article" date="2016" name="Nat. Commun.">
        <title>Thousands of microbial genomes shed light on interconnected biogeochemical processes in an aquifer system.</title>
        <authorList>
            <person name="Anantharaman K."/>
            <person name="Brown C.T."/>
            <person name="Hug L.A."/>
            <person name="Sharon I."/>
            <person name="Castelle C.J."/>
            <person name="Probst A.J."/>
            <person name="Thomas B.C."/>
            <person name="Singh A."/>
            <person name="Wilkins M.J."/>
            <person name="Karaoz U."/>
            <person name="Brodie E.L."/>
            <person name="Williams K.H."/>
            <person name="Hubbard S.S."/>
            <person name="Banfield J.F."/>
        </authorList>
    </citation>
    <scope>NUCLEOTIDE SEQUENCE [LARGE SCALE GENOMIC DNA]</scope>
</reference>
<proteinExistence type="predicted"/>
<dbReference type="AlphaFoldDB" id="A0A1G1VV46"/>
<feature type="transmembrane region" description="Helical" evidence="2">
    <location>
        <begin position="1091"/>
        <end position="1112"/>
    </location>
</feature>
<keyword evidence="2" id="KW-0812">Transmembrane</keyword>
<dbReference type="Proteomes" id="UP000179233">
    <property type="component" value="Unassembled WGS sequence"/>
</dbReference>
<feature type="region of interest" description="Disordered" evidence="1">
    <location>
        <begin position="1"/>
        <end position="51"/>
    </location>
</feature>
<feature type="compositionally biased region" description="Basic and acidic residues" evidence="1">
    <location>
        <begin position="1"/>
        <end position="12"/>
    </location>
</feature>
<keyword evidence="2" id="KW-0472">Membrane</keyword>
<gene>
    <name evidence="3" type="ORF">A2786_05985</name>
</gene>
<dbReference type="EMBL" id="MHCJ01000001">
    <property type="protein sequence ID" value="OGY19057.1"/>
    <property type="molecule type" value="Genomic_DNA"/>
</dbReference>
<evidence type="ECO:0000313" key="4">
    <source>
        <dbReference type="Proteomes" id="UP000179233"/>
    </source>
</evidence>
<keyword evidence="2" id="KW-1133">Transmembrane helix</keyword>
<feature type="region of interest" description="Disordered" evidence="1">
    <location>
        <begin position="177"/>
        <end position="227"/>
    </location>
</feature>
<evidence type="ECO:0000256" key="1">
    <source>
        <dbReference type="SAM" id="MobiDB-lite"/>
    </source>
</evidence>
<evidence type="ECO:0000313" key="3">
    <source>
        <dbReference type="EMBL" id="OGY19057.1"/>
    </source>
</evidence>
<sequence>MAEHEDGLKKNPESQGKPPRRERPERRAAGSSGGGSEKPKPPAEAKDVDKSWDMREALFKEALEKVKEKGVVTKPEVADEKLKQLFAFLKKREKGEEIPEKERAGLWKLLLAILRTLWKEIQKLFKEQKYQELIAAARAAGAKTDAEVMLWLLGAKQLSKGESLELEGLLRGGVVEEAKPEGKPAEEVARPEQGGVVERPEKIPGPSEGPSEGMKGPSVEAAAEPEEEEGFTLGYLDSELAYAKARLGYVQREVQELSSEHAPVGHRAVRLLGGYIDQLEKYATQVDEILERHEVPSPEFLETLGREFKKEREQFRKDSEHAFKFLEPQRLYSPRFYEVLGKMKKLEYDGVFRRMRKPTERDGEVLTQAARDQQAERRQAKQSVDGIFNLIVSEAEVDPRQQFNFASEDWQLWGEFLEKVKSGGGMGYYYDYQGWWVARRLFHNLSVTMESGGDLEQLAKSAEIMGHSRDRSHIVRMEPGLGVALRLVEKETASTLFDPKNKGRLTFEALSLEGGPDSIVQSVSEELLKLSQAGRVFHSFEGDEGGRFPVTPDETEAKRLAALALKIANADMRTADYAAQGRLPERDELGHLYSPPFEKILTAMNPVRFLADRFDQYGDSLETMERLMSQMNAMLPAFFHGKQDELLLSKFSPENLFGFGSEWSSSFWRSLLATKALRERMDLALSVQLANAKHPDDFTDDKKEEKKEALEKRTKILEKVPQRMPSRTLSLLPSVAHDKDGRLQGVFFQGKAGEMEAFQKYAANRALADQDYDHDKEFIEKKAQYTKAERDRRLHERKQEEVFRQEGVRLPVWMIADELDPDHTKFDRPEEFTMKIGDTVEIGGEQKIIKTEKDLDEPRKEWAKQCEKWEKKVWDRWRETQKKLWRVEEAAVQGYYERIREEDGNGARPLDREKQEEYYEDFLIENLLNMKEVPGLLPDENFNDQEKALIGRLTAFGATDGGKRRDLAEQLAGMRFNYAPFLDDVLHEETDWGAGGPRMYARRFIDGMMAGKGAEGIFHLAAGLSGTREGSPQSREEFVKGLLEVKQALGHLGEGDRQKITASLAGVFLNDMYTADPWVEGKQLYALKKQLGPLGSILGFVGGFFLGPVGALRDIKIFNQSSSAAQRRFGKSGMSLSTAERWRFVQELRPYIGEDGAKTLEKLLHARKRDIVLSYLHQYSVPGLIFAGGTIVYDALKRGMADLQKYVLSE</sequence>
<name>A0A1G1VV46_9BACT</name>
<organism evidence="3 4">
    <name type="scientific">Candidatus Chisholmbacteria bacterium RIFCSPHIGHO2_01_FULL_52_32</name>
    <dbReference type="NCBI Taxonomy" id="1797591"/>
    <lineage>
        <taxon>Bacteria</taxon>
        <taxon>Candidatus Chisholmiibacteriota</taxon>
    </lineage>
</organism>